<dbReference type="WBParaSite" id="NBR_0000751501-mRNA-1">
    <property type="protein sequence ID" value="NBR_0000751501-mRNA-1"/>
    <property type="gene ID" value="NBR_0000751501"/>
</dbReference>
<protein>
    <submittedName>
        <fullName evidence="5">Peptidase S1 domain-containing protein</fullName>
    </submittedName>
</protein>
<keyword evidence="4" id="KW-1185">Reference proteome</keyword>
<reference evidence="5" key="1">
    <citation type="submission" date="2017-02" db="UniProtKB">
        <authorList>
            <consortium name="WormBaseParasite"/>
        </authorList>
    </citation>
    <scope>IDENTIFICATION</scope>
</reference>
<evidence type="ECO:0000313" key="5">
    <source>
        <dbReference type="WBParaSite" id="NBR_0000751501-mRNA-1"/>
    </source>
</evidence>
<organism evidence="5">
    <name type="scientific">Nippostrongylus brasiliensis</name>
    <name type="common">Rat hookworm</name>
    <dbReference type="NCBI Taxonomy" id="27835"/>
    <lineage>
        <taxon>Eukaryota</taxon>
        <taxon>Metazoa</taxon>
        <taxon>Ecdysozoa</taxon>
        <taxon>Nematoda</taxon>
        <taxon>Chromadorea</taxon>
        <taxon>Rhabditida</taxon>
        <taxon>Rhabditina</taxon>
        <taxon>Rhabditomorpha</taxon>
        <taxon>Strongyloidea</taxon>
        <taxon>Heligmosomidae</taxon>
        <taxon>Nippostrongylus</taxon>
    </lineage>
</organism>
<dbReference type="Pfam" id="PF00089">
    <property type="entry name" value="Trypsin"/>
    <property type="match status" value="1"/>
</dbReference>
<evidence type="ECO:0000259" key="2">
    <source>
        <dbReference type="SMART" id="SM00020"/>
    </source>
</evidence>
<dbReference type="InterPro" id="IPR009003">
    <property type="entry name" value="Peptidase_S1_PA"/>
</dbReference>
<dbReference type="SUPFAM" id="SSF50494">
    <property type="entry name" value="Trypsin-like serine proteases"/>
    <property type="match status" value="1"/>
</dbReference>
<dbReference type="EMBL" id="UYSL01019896">
    <property type="protein sequence ID" value="VDL71105.1"/>
    <property type="molecule type" value="Genomic_DNA"/>
</dbReference>
<dbReference type="InterPro" id="IPR001314">
    <property type="entry name" value="Peptidase_S1A"/>
</dbReference>
<dbReference type="InterPro" id="IPR043504">
    <property type="entry name" value="Peptidase_S1_PA_chymotrypsin"/>
</dbReference>
<dbReference type="PRINTS" id="PR00722">
    <property type="entry name" value="CHYMOTRYPSIN"/>
</dbReference>
<gene>
    <name evidence="3" type="ORF">NBR_LOCUS7516</name>
</gene>
<dbReference type="AlphaFoldDB" id="A0A0N4XX40"/>
<sequence length="242" mass="27857">MIRSIPQDAWNLWTIQFCPDLSQNRLLGHPITKSGSEEDPSDPMQHKIMGGGDAAVGEYPWTVWIGYYKKGRLLNACGGTLITRKHVATAAHCFWVNRRRRCGIAMEDFFEQNCTGYKDIALLELRHSIPTELHHICLPHLHNIDHLDQKTASLRVAGWGLDPFHQTDGIGLVPRLQKLDVGRQRQWSNHIRRRPILSAWVTLARKKLRGYGYGSPARGPDPYRHRIFHLDDRQLYWNDGRG</sequence>
<evidence type="ECO:0000313" key="3">
    <source>
        <dbReference type="EMBL" id="VDL71105.1"/>
    </source>
</evidence>
<dbReference type="PANTHER" id="PTHR24253:SF176">
    <property type="entry name" value="CORIN, ISOFORM B"/>
    <property type="match status" value="1"/>
</dbReference>
<proteinExistence type="predicted"/>
<evidence type="ECO:0000313" key="4">
    <source>
        <dbReference type="Proteomes" id="UP000271162"/>
    </source>
</evidence>
<accession>A0A0N4XX40</accession>
<evidence type="ECO:0000256" key="1">
    <source>
        <dbReference type="ARBA" id="ARBA00023157"/>
    </source>
</evidence>
<dbReference type="STRING" id="27835.A0A0N4XX40"/>
<keyword evidence="1" id="KW-1015">Disulfide bond</keyword>
<dbReference type="PANTHER" id="PTHR24253">
    <property type="entry name" value="TRANSMEMBRANE PROTEASE SERINE"/>
    <property type="match status" value="1"/>
</dbReference>
<name>A0A0N4XX40_NIPBR</name>
<dbReference type="SMART" id="SM00020">
    <property type="entry name" value="Tryp_SPc"/>
    <property type="match status" value="1"/>
</dbReference>
<reference evidence="3 4" key="2">
    <citation type="submission" date="2018-11" db="EMBL/GenBank/DDBJ databases">
        <authorList>
            <consortium name="Pathogen Informatics"/>
        </authorList>
    </citation>
    <scope>NUCLEOTIDE SEQUENCE [LARGE SCALE GENOMIC DNA]</scope>
</reference>
<dbReference type="GO" id="GO:0006508">
    <property type="term" value="P:proteolysis"/>
    <property type="evidence" value="ECO:0007669"/>
    <property type="project" value="InterPro"/>
</dbReference>
<feature type="domain" description="Peptidase S1" evidence="2">
    <location>
        <begin position="47"/>
        <end position="227"/>
    </location>
</feature>
<dbReference type="InterPro" id="IPR001254">
    <property type="entry name" value="Trypsin_dom"/>
</dbReference>
<dbReference type="Proteomes" id="UP000271162">
    <property type="component" value="Unassembled WGS sequence"/>
</dbReference>
<dbReference type="Gene3D" id="2.40.10.10">
    <property type="entry name" value="Trypsin-like serine proteases"/>
    <property type="match status" value="2"/>
</dbReference>
<dbReference type="GO" id="GO:0004252">
    <property type="term" value="F:serine-type endopeptidase activity"/>
    <property type="evidence" value="ECO:0007669"/>
    <property type="project" value="InterPro"/>
</dbReference>